<dbReference type="GO" id="GO:0030681">
    <property type="term" value="C:multimeric ribonuclease P complex"/>
    <property type="evidence" value="ECO:0007669"/>
    <property type="project" value="TreeGrafter"/>
</dbReference>
<reference evidence="1 2" key="1">
    <citation type="journal article" date="2014" name="Genome Biol. Evol.">
        <title>The secreted proteins of Achlya hypogyna and Thraustotheca clavata identify the ancestral oomycete secretome and reveal gene acquisitions by horizontal gene transfer.</title>
        <authorList>
            <person name="Misner I."/>
            <person name="Blouin N."/>
            <person name="Leonard G."/>
            <person name="Richards T.A."/>
            <person name="Lane C.E."/>
        </authorList>
    </citation>
    <scope>NUCLEOTIDE SEQUENCE [LARGE SCALE GENOMIC DNA]</scope>
    <source>
        <strain evidence="1 2">ATCC 48635</strain>
    </source>
</reference>
<evidence type="ECO:0000313" key="1">
    <source>
        <dbReference type="EMBL" id="OQR89823.1"/>
    </source>
</evidence>
<dbReference type="PANTHER" id="PTHR15396:SF1">
    <property type="entry name" value="RIBONUCLEASE P PROTEIN SUBUNIT P40"/>
    <property type="match status" value="1"/>
</dbReference>
<dbReference type="Pfam" id="PF08584">
    <property type="entry name" value="Ribonuc_P_40"/>
    <property type="match status" value="1"/>
</dbReference>
<sequence length="371" mass="40573">MAAALLPLNRHLVHVSSWDHAQSRAWDVVDLHPLNQQVDVFFPTGTPSSVGPLSREGSFFYSMTVSPVALIHEVLRQPDLRYYALLKNSPVDGSNTLAIFPSGQLVLCLDHETYIQFGLAGEKMATISGESVHGRQYRVVIELYGKAMQDAMSSYRTRVLGCLAKFQPVDVLVCALNDRGSYQTIAFDGANGELEDGTPQRKRIEVNSDVHSFPEVALPTGLDRLGARPATADEWTATRAAIGDVYEWLGLVACRMPVPVQDDYLSSYVCPLDAVASTNSCAVSVRWRGLIPDSHVRKAVEYAKKQVADGVVPFAAVTVWGFPDTPASWWQKGVRRDHGFQFEGANGYTILCLPSNAYVLVQSLGAADATV</sequence>
<dbReference type="OrthoDB" id="63112at2759"/>
<dbReference type="GO" id="GO:0000172">
    <property type="term" value="C:ribonuclease MRP complex"/>
    <property type="evidence" value="ECO:0007669"/>
    <property type="project" value="TreeGrafter"/>
</dbReference>
<gene>
    <name evidence="1" type="ORF">ACHHYP_06024</name>
</gene>
<name>A0A1V9YW19_ACHHY</name>
<dbReference type="Proteomes" id="UP000243579">
    <property type="component" value="Unassembled WGS sequence"/>
</dbReference>
<dbReference type="GO" id="GO:0000447">
    <property type="term" value="P:endonucleolytic cleavage in ITS1 to separate SSU-rRNA from 5.8S rRNA and LSU-rRNA from tricistronic rRNA transcript (SSU-rRNA, 5.8S rRNA, LSU-rRNA)"/>
    <property type="evidence" value="ECO:0007669"/>
    <property type="project" value="TreeGrafter"/>
</dbReference>
<dbReference type="GO" id="GO:0001682">
    <property type="term" value="P:tRNA 5'-leader removal"/>
    <property type="evidence" value="ECO:0007669"/>
    <property type="project" value="InterPro"/>
</dbReference>
<comment type="caution">
    <text evidence="1">The sequence shown here is derived from an EMBL/GenBank/DDBJ whole genome shotgun (WGS) entry which is preliminary data.</text>
</comment>
<accession>A0A1V9YW19</accession>
<proteinExistence type="predicted"/>
<protein>
    <submittedName>
        <fullName evidence="1">Uncharacterized protein</fullName>
    </submittedName>
</protein>
<dbReference type="PANTHER" id="PTHR15396">
    <property type="entry name" value="RIBONUCLEASE P PROTEIN SUBUNIT P40"/>
    <property type="match status" value="1"/>
</dbReference>
<dbReference type="EMBL" id="JNBR01000726">
    <property type="protein sequence ID" value="OQR89823.1"/>
    <property type="molecule type" value="Genomic_DNA"/>
</dbReference>
<keyword evidence="2" id="KW-1185">Reference proteome</keyword>
<dbReference type="GO" id="GO:0004526">
    <property type="term" value="F:ribonuclease P activity"/>
    <property type="evidence" value="ECO:0007669"/>
    <property type="project" value="TreeGrafter"/>
</dbReference>
<evidence type="ECO:0000313" key="2">
    <source>
        <dbReference type="Proteomes" id="UP000243579"/>
    </source>
</evidence>
<dbReference type="STRING" id="1202772.A0A1V9YW19"/>
<dbReference type="InterPro" id="IPR013893">
    <property type="entry name" value="RNase_P_Rpp40"/>
</dbReference>
<organism evidence="1 2">
    <name type="scientific">Achlya hypogyna</name>
    <name type="common">Oomycete</name>
    <name type="synonym">Protoachlya hypogyna</name>
    <dbReference type="NCBI Taxonomy" id="1202772"/>
    <lineage>
        <taxon>Eukaryota</taxon>
        <taxon>Sar</taxon>
        <taxon>Stramenopiles</taxon>
        <taxon>Oomycota</taxon>
        <taxon>Saprolegniomycetes</taxon>
        <taxon>Saprolegniales</taxon>
        <taxon>Achlyaceae</taxon>
        <taxon>Achlya</taxon>
    </lineage>
</organism>
<dbReference type="AlphaFoldDB" id="A0A1V9YW19"/>
<dbReference type="GO" id="GO:0000171">
    <property type="term" value="F:ribonuclease MRP activity"/>
    <property type="evidence" value="ECO:0007669"/>
    <property type="project" value="TreeGrafter"/>
</dbReference>